<protein>
    <submittedName>
        <fullName evidence="1">Uncharacterized protein</fullName>
    </submittedName>
</protein>
<dbReference type="AlphaFoldDB" id="A0A7Z0N9T4"/>
<proteinExistence type="predicted"/>
<comment type="caution">
    <text evidence="1">The sequence shown here is derived from an EMBL/GenBank/DDBJ whole genome shotgun (WGS) entry which is preliminary data.</text>
</comment>
<dbReference type="RefSeq" id="WP_180094457.1">
    <property type="nucleotide sequence ID" value="NZ_JACCGK010000016.1"/>
</dbReference>
<dbReference type="Proteomes" id="UP000520876">
    <property type="component" value="Unassembled WGS sequence"/>
</dbReference>
<dbReference type="EMBL" id="JACCGK010000016">
    <property type="protein sequence ID" value="NYT74230.1"/>
    <property type="molecule type" value="Genomic_DNA"/>
</dbReference>
<accession>A0A7Z0N9T4</accession>
<evidence type="ECO:0000313" key="2">
    <source>
        <dbReference type="Proteomes" id="UP000520876"/>
    </source>
</evidence>
<keyword evidence="2" id="KW-1185">Reference proteome</keyword>
<reference evidence="1 2" key="1">
    <citation type="submission" date="2020-07" db="EMBL/GenBank/DDBJ databases">
        <title>Halomonas sp. QX-2 draft genome sequence.</title>
        <authorList>
            <person name="Qiu X."/>
        </authorList>
    </citation>
    <scope>NUCLEOTIDE SEQUENCE [LARGE SCALE GENOMIC DNA]</scope>
    <source>
        <strain evidence="1 2">QX-2</strain>
    </source>
</reference>
<organism evidence="1 2">
    <name type="scientific">Vreelandella sedimenti</name>
    <dbReference type="NCBI Taxonomy" id="2729618"/>
    <lineage>
        <taxon>Bacteria</taxon>
        <taxon>Pseudomonadati</taxon>
        <taxon>Pseudomonadota</taxon>
        <taxon>Gammaproteobacteria</taxon>
        <taxon>Oceanospirillales</taxon>
        <taxon>Halomonadaceae</taxon>
        <taxon>Vreelandella</taxon>
    </lineage>
</organism>
<gene>
    <name evidence="1" type="ORF">HZU72_17605</name>
</gene>
<name>A0A7Z0N9T4_9GAMM</name>
<evidence type="ECO:0000313" key="1">
    <source>
        <dbReference type="EMBL" id="NYT74230.1"/>
    </source>
</evidence>
<sequence length="190" mass="21374">MTDQPVLTEAIVQDVVYAYCAAAKHEITVPNCGSVWGPEADIASVTKARLGHAFEIKVSRADWLAELRQIRGEEQTAKWWRAKTLSNAKQQAAETARMAAAGSNCCGLVPPSYFWMVTAPGLIKREELPEYAGLMEIEPYRFGNVQSHGFMIREVRPAPRLHRVKLLDNQMMAMARGVTLRYWQQRRAVA</sequence>